<accession>A0ABP8K109</accession>
<keyword evidence="2" id="KW-1185">Reference proteome</keyword>
<proteinExistence type="predicted"/>
<evidence type="ECO:0000313" key="1">
    <source>
        <dbReference type="EMBL" id="GAA4399135.1"/>
    </source>
</evidence>
<name>A0ABP8K109_9BACT</name>
<gene>
    <name evidence="1" type="ORF">GCM10023187_10540</name>
</gene>
<dbReference type="EMBL" id="BAABHB010000002">
    <property type="protein sequence ID" value="GAA4399135.1"/>
    <property type="molecule type" value="Genomic_DNA"/>
</dbReference>
<reference evidence="2" key="1">
    <citation type="journal article" date="2019" name="Int. J. Syst. Evol. Microbiol.">
        <title>The Global Catalogue of Microorganisms (GCM) 10K type strain sequencing project: providing services to taxonomists for standard genome sequencing and annotation.</title>
        <authorList>
            <consortium name="The Broad Institute Genomics Platform"/>
            <consortium name="The Broad Institute Genome Sequencing Center for Infectious Disease"/>
            <person name="Wu L."/>
            <person name="Ma J."/>
        </authorList>
    </citation>
    <scope>NUCLEOTIDE SEQUENCE [LARGE SCALE GENOMIC DNA]</scope>
    <source>
        <strain evidence="2">JCM 17925</strain>
    </source>
</reference>
<dbReference type="InterPro" id="IPR005368">
    <property type="entry name" value="UPF0175"/>
</dbReference>
<organism evidence="1 2">
    <name type="scientific">Nibrella viscosa</name>
    <dbReference type="NCBI Taxonomy" id="1084524"/>
    <lineage>
        <taxon>Bacteria</taxon>
        <taxon>Pseudomonadati</taxon>
        <taxon>Bacteroidota</taxon>
        <taxon>Cytophagia</taxon>
        <taxon>Cytophagales</taxon>
        <taxon>Spirosomataceae</taxon>
        <taxon>Nibrella</taxon>
    </lineage>
</organism>
<protein>
    <submittedName>
        <fullName evidence="1">Uncharacterized protein</fullName>
    </submittedName>
</protein>
<sequence>MLLELNDEIITRTGLSDDQLRLELAVQLYATGKLTMAQARRLTNLHRIAFEEELGQRGLWPNYTEEDLRQDVATLEKQGALRFGRSVS</sequence>
<dbReference type="Proteomes" id="UP001500936">
    <property type="component" value="Unassembled WGS sequence"/>
</dbReference>
<dbReference type="Pfam" id="PF03683">
    <property type="entry name" value="UPF0175"/>
    <property type="match status" value="1"/>
</dbReference>
<comment type="caution">
    <text evidence="1">The sequence shown here is derived from an EMBL/GenBank/DDBJ whole genome shotgun (WGS) entry which is preliminary data.</text>
</comment>
<dbReference type="RefSeq" id="WP_345264673.1">
    <property type="nucleotide sequence ID" value="NZ_BAABHB010000002.1"/>
</dbReference>
<evidence type="ECO:0000313" key="2">
    <source>
        <dbReference type="Proteomes" id="UP001500936"/>
    </source>
</evidence>